<feature type="region of interest" description="Disordered" evidence="1">
    <location>
        <begin position="453"/>
        <end position="482"/>
    </location>
</feature>
<dbReference type="InterPro" id="IPR029064">
    <property type="entry name" value="Ribosomal_eL30-like_sf"/>
</dbReference>
<evidence type="ECO:0000313" key="4">
    <source>
        <dbReference type="Proteomes" id="UP000264820"/>
    </source>
</evidence>
<dbReference type="Ensembl" id="ENSHCOT00000004001.1">
    <property type="protein sequence ID" value="ENSHCOP00000021299.1"/>
    <property type="gene ID" value="ENSHCOG00000008010.1"/>
</dbReference>
<dbReference type="InterPro" id="IPR004038">
    <property type="entry name" value="Ribosomal_eL8/eL30/eS12/Gad45"/>
</dbReference>
<evidence type="ECO:0000259" key="2">
    <source>
        <dbReference type="Pfam" id="PF01248"/>
    </source>
</evidence>
<keyword evidence="4" id="KW-1185">Reference proteome</keyword>
<reference evidence="3" key="2">
    <citation type="submission" date="2025-09" db="UniProtKB">
        <authorList>
            <consortium name="Ensembl"/>
        </authorList>
    </citation>
    <scope>IDENTIFICATION</scope>
</reference>
<dbReference type="OMA" id="YHQMIEL"/>
<dbReference type="GO" id="GO:0005739">
    <property type="term" value="C:mitochondrion"/>
    <property type="evidence" value="ECO:0007669"/>
    <property type="project" value="TreeGrafter"/>
</dbReference>
<dbReference type="Proteomes" id="UP000264820">
    <property type="component" value="Unplaced"/>
</dbReference>
<proteinExistence type="predicted"/>
<dbReference type="AlphaFoldDB" id="A0A3Q2YTJ6"/>
<feature type="compositionally biased region" description="Basic residues" evidence="1">
    <location>
        <begin position="235"/>
        <end position="244"/>
    </location>
</feature>
<dbReference type="InterPro" id="IPR040051">
    <property type="entry name" value="SECISBP2"/>
</dbReference>
<sequence>MEKEGRVTPAEPTCHSGRRTESAERQRGGSNRHVIPANLPRLSRRGPKGKHSGAGPKWSPPSDVIGVDLSWRAKSFQPPSATTKSNDPRAPSRVAANDSADARRRATGWRDSRSAKTPTPAQGDLAQFEVKMSDFPQLDADPSRAHKESRGPKGTAEGRRPASESNSPRPDVHQQKAAGGSRILPDSRQRDNGTAANPPPPATLWADVASQPPKKTLRMPKETAAQLPEEATAAGRKKRKKKKAAKEADDGAEAEPSTVQQEPPKFEDEEEFPGLAPAPTRPVRPASSRKTESQQDAAQTPPSEAAKKGQKISRKKSKAPVQLDIGNMLSVLEDKHKSQKVKHNIVAVGGGLPVIHKQPAPQKRTPRQQDKIAHNPLDSTSPLVKKGKQREVPKAKKPTALKKVILKEREERKQRRLLEETAVTPQHDSTVDAHAAEDERCDAELTAEAVGAVLAGDEQQPNESGDERRSLPRDSAVAVPDGPKIHSRKFREYCSQMLSKDVDRCASSLLKELVRFQDRLYQKDPMKARMKRRVVMGLREVLKHLKLHKVKCVIISPNCERVQSKGGLDEALHKIIETCRQQEVPFVFALSRRALGRCVNKMVPVSLVGIFNYDGAQDYYHQMIELSSEARRAYEEMLASAVLDLSEERGAAEAEPDSGEPGYGTSLGGGRAALLAAVRLVNKGAEKAFSSTK</sequence>
<feature type="compositionally biased region" description="Basic and acidic residues" evidence="1">
    <location>
        <begin position="18"/>
        <end position="27"/>
    </location>
</feature>
<feature type="compositionally biased region" description="Basic and acidic residues" evidence="1">
    <location>
        <begin position="141"/>
        <end position="162"/>
    </location>
</feature>
<feature type="region of interest" description="Disordered" evidence="1">
    <location>
        <begin position="352"/>
        <end position="399"/>
    </location>
</feature>
<name>A0A3Q2YTJ6_HIPCM</name>
<dbReference type="GO" id="GO:0001514">
    <property type="term" value="P:selenocysteine incorporation"/>
    <property type="evidence" value="ECO:0007669"/>
    <property type="project" value="TreeGrafter"/>
</dbReference>
<feature type="region of interest" description="Disordered" evidence="1">
    <location>
        <begin position="416"/>
        <end position="435"/>
    </location>
</feature>
<dbReference type="GO" id="GO:0035368">
    <property type="term" value="F:selenocysteine insertion sequence binding"/>
    <property type="evidence" value="ECO:0007669"/>
    <property type="project" value="InterPro"/>
</dbReference>
<feature type="compositionally biased region" description="Basic residues" evidence="1">
    <location>
        <begin position="42"/>
        <end position="51"/>
    </location>
</feature>
<feature type="region of interest" description="Disordered" evidence="1">
    <location>
        <begin position="1"/>
        <end position="324"/>
    </location>
</feature>
<dbReference type="PANTHER" id="PTHR13284:SF9">
    <property type="entry name" value="SELENOCYSTEINE INSERTION SEQUENCE-BINDING PROTEIN 2"/>
    <property type="match status" value="1"/>
</dbReference>
<organism evidence="3 4">
    <name type="scientific">Hippocampus comes</name>
    <name type="common">Tiger tail seahorse</name>
    <dbReference type="NCBI Taxonomy" id="109280"/>
    <lineage>
        <taxon>Eukaryota</taxon>
        <taxon>Metazoa</taxon>
        <taxon>Chordata</taxon>
        <taxon>Craniata</taxon>
        <taxon>Vertebrata</taxon>
        <taxon>Euteleostomi</taxon>
        <taxon>Actinopterygii</taxon>
        <taxon>Neopterygii</taxon>
        <taxon>Teleostei</taxon>
        <taxon>Neoteleostei</taxon>
        <taxon>Acanthomorphata</taxon>
        <taxon>Syngnathiaria</taxon>
        <taxon>Syngnathiformes</taxon>
        <taxon>Syngnathoidei</taxon>
        <taxon>Syngnathidae</taxon>
        <taxon>Hippocampus</taxon>
    </lineage>
</organism>
<dbReference type="GO" id="GO:0003730">
    <property type="term" value="F:mRNA 3'-UTR binding"/>
    <property type="evidence" value="ECO:0007669"/>
    <property type="project" value="TreeGrafter"/>
</dbReference>
<protein>
    <submittedName>
        <fullName evidence="3">SECIS binding protein 2</fullName>
    </submittedName>
</protein>
<dbReference type="GO" id="GO:1990904">
    <property type="term" value="C:ribonucleoprotein complex"/>
    <property type="evidence" value="ECO:0007669"/>
    <property type="project" value="TreeGrafter"/>
</dbReference>
<dbReference type="PANTHER" id="PTHR13284">
    <property type="entry name" value="GH01354P"/>
    <property type="match status" value="1"/>
</dbReference>
<dbReference type="Gene3D" id="3.30.1330.30">
    <property type="match status" value="1"/>
</dbReference>
<evidence type="ECO:0000256" key="1">
    <source>
        <dbReference type="SAM" id="MobiDB-lite"/>
    </source>
</evidence>
<dbReference type="SUPFAM" id="SSF55315">
    <property type="entry name" value="L30e-like"/>
    <property type="match status" value="1"/>
</dbReference>
<dbReference type="GO" id="GO:0043021">
    <property type="term" value="F:ribonucleoprotein complex binding"/>
    <property type="evidence" value="ECO:0007669"/>
    <property type="project" value="TreeGrafter"/>
</dbReference>
<dbReference type="GeneTree" id="ENSGT00490000043356"/>
<feature type="compositionally biased region" description="Basic residues" evidence="1">
    <location>
        <begin position="308"/>
        <end position="318"/>
    </location>
</feature>
<dbReference type="Pfam" id="PF01248">
    <property type="entry name" value="Ribosomal_L7Ae"/>
    <property type="match status" value="1"/>
</dbReference>
<accession>A0A3Q2YTJ6</accession>
<feature type="domain" description="Ribosomal protein eL8/eL30/eS12/Gadd45" evidence="2">
    <location>
        <begin position="524"/>
        <end position="618"/>
    </location>
</feature>
<evidence type="ECO:0000313" key="3">
    <source>
        <dbReference type="Ensembl" id="ENSHCOP00000021299.1"/>
    </source>
</evidence>
<reference evidence="3" key="1">
    <citation type="submission" date="2025-08" db="UniProtKB">
        <authorList>
            <consortium name="Ensembl"/>
        </authorList>
    </citation>
    <scope>IDENTIFICATION</scope>
</reference>
<feature type="compositionally biased region" description="Basic and acidic residues" evidence="1">
    <location>
        <begin position="100"/>
        <end position="114"/>
    </location>
</feature>
<dbReference type="FunFam" id="3.30.1330.30:FF:000004">
    <property type="entry name" value="selenocysteine insertion sequence-binding protein 2"/>
    <property type="match status" value="1"/>
</dbReference>